<dbReference type="Proteomes" id="UP000184330">
    <property type="component" value="Unassembled WGS sequence"/>
</dbReference>
<reference evidence="1 2" key="1">
    <citation type="submission" date="2016-03" db="EMBL/GenBank/DDBJ databases">
        <authorList>
            <person name="Ploux O."/>
        </authorList>
    </citation>
    <scope>NUCLEOTIDE SEQUENCE [LARGE SCALE GENOMIC DNA]</scope>
    <source>
        <strain evidence="1 2">UAMH 11012</strain>
    </source>
</reference>
<proteinExistence type="predicted"/>
<name>A0A1L7XCJ7_9HELO</name>
<dbReference type="AlphaFoldDB" id="A0A1L7XCJ7"/>
<dbReference type="EMBL" id="FJOG01000021">
    <property type="protein sequence ID" value="CZR62759.1"/>
    <property type="molecule type" value="Genomic_DNA"/>
</dbReference>
<keyword evidence="2" id="KW-1185">Reference proteome</keyword>
<organism evidence="1 2">
    <name type="scientific">Phialocephala subalpina</name>
    <dbReference type="NCBI Taxonomy" id="576137"/>
    <lineage>
        <taxon>Eukaryota</taxon>
        <taxon>Fungi</taxon>
        <taxon>Dikarya</taxon>
        <taxon>Ascomycota</taxon>
        <taxon>Pezizomycotina</taxon>
        <taxon>Leotiomycetes</taxon>
        <taxon>Helotiales</taxon>
        <taxon>Mollisiaceae</taxon>
        <taxon>Phialocephala</taxon>
        <taxon>Phialocephala fortinii species complex</taxon>
    </lineage>
</organism>
<sequence length="198" mass="22396">MRLNTSASVVRSALNFQSASKWLERVLLELTKPLDILSTRPPDRLSSTKVHVKRKLPVGSEVSNRALSTRQRDDGYIHWLYSDPDTPEADSTNHYSKVVLFCSAKDWDDQFAVVREFSGVSDDNVPPGTVRPGLLKRWNIIKIQEIQGLIGGIEAPTGPRGGRTQYLSKRKRLDESSLRLLREYNSANSAETERCIRM</sequence>
<accession>A0A1L7XCJ7</accession>
<gene>
    <name evidence="1" type="ORF">PAC_12656</name>
</gene>
<protein>
    <submittedName>
        <fullName evidence="1">Uncharacterized protein</fullName>
    </submittedName>
</protein>
<evidence type="ECO:0000313" key="1">
    <source>
        <dbReference type="EMBL" id="CZR62759.1"/>
    </source>
</evidence>
<evidence type="ECO:0000313" key="2">
    <source>
        <dbReference type="Proteomes" id="UP000184330"/>
    </source>
</evidence>